<feature type="transmembrane region" description="Helical" evidence="1">
    <location>
        <begin position="164"/>
        <end position="183"/>
    </location>
</feature>
<organism evidence="2 3">
    <name type="scientific">Helicobacter ganmani</name>
    <dbReference type="NCBI Taxonomy" id="60246"/>
    <lineage>
        <taxon>Bacteria</taxon>
        <taxon>Pseudomonadati</taxon>
        <taxon>Campylobacterota</taxon>
        <taxon>Epsilonproteobacteria</taxon>
        <taxon>Campylobacterales</taxon>
        <taxon>Helicobacteraceae</taxon>
        <taxon>Helicobacter</taxon>
    </lineage>
</organism>
<evidence type="ECO:0000256" key="1">
    <source>
        <dbReference type="SAM" id="Phobius"/>
    </source>
</evidence>
<accession>A0A3D8IGP4</accession>
<keyword evidence="1" id="KW-0472">Membrane</keyword>
<gene>
    <name evidence="2" type="ORF">CQA43_03400</name>
</gene>
<keyword evidence="1" id="KW-1133">Transmembrane helix</keyword>
<keyword evidence="1" id="KW-0812">Transmembrane</keyword>
<comment type="caution">
    <text evidence="2">The sequence shown here is derived from an EMBL/GenBank/DDBJ whole genome shotgun (WGS) entry which is preliminary data.</text>
</comment>
<feature type="transmembrane region" description="Helical" evidence="1">
    <location>
        <begin position="128"/>
        <end position="152"/>
    </location>
</feature>
<dbReference type="GeneID" id="82535327"/>
<dbReference type="EMBL" id="NXLS01000002">
    <property type="protein sequence ID" value="RDU63874.1"/>
    <property type="molecule type" value="Genomic_DNA"/>
</dbReference>
<dbReference type="OrthoDB" id="9894652at2"/>
<dbReference type="RefSeq" id="WP_115551198.1">
    <property type="nucleotide sequence ID" value="NZ_CAOVYC010000009.1"/>
</dbReference>
<evidence type="ECO:0000313" key="3">
    <source>
        <dbReference type="Proteomes" id="UP000256650"/>
    </source>
</evidence>
<reference evidence="2 3" key="1">
    <citation type="submission" date="2018-04" db="EMBL/GenBank/DDBJ databases">
        <title>Novel Campyloabacter and Helicobacter Species and Strains.</title>
        <authorList>
            <person name="Mannion A.J."/>
            <person name="Shen Z."/>
            <person name="Fox J.G."/>
        </authorList>
    </citation>
    <scope>NUCLEOTIDE SEQUENCE [LARGE SCALE GENOMIC DNA]</scope>
    <source>
        <strain evidence="2 3">MIT 99-5101</strain>
    </source>
</reference>
<keyword evidence="3" id="KW-1185">Reference proteome</keyword>
<evidence type="ECO:0000313" key="2">
    <source>
        <dbReference type="EMBL" id="RDU63874.1"/>
    </source>
</evidence>
<name>A0A3D8IGP4_9HELI</name>
<proteinExistence type="predicted"/>
<protein>
    <submittedName>
        <fullName evidence="2">Uncharacterized protein</fullName>
    </submittedName>
</protein>
<sequence length="189" mass="21144">MVFRGVIENSSDSQTTHTFDEIKGNARRVTGAISSLIQKDKRFKMGDKTFIFDLNAIGKLSPLLALSGAGAVSPMMSAFSSSNDINLESGDEVIVAALKDKNTGLYRVETLKNLNKDYYFSHLKHDSLYLTLLAIFGFMLINYLILGLFMYLSDNKPAMLMNGIFIWLPLFFIGRFFALRLFGVKKGKS</sequence>
<dbReference type="Proteomes" id="UP000256650">
    <property type="component" value="Unassembled WGS sequence"/>
</dbReference>
<dbReference type="AlphaFoldDB" id="A0A3D8IGP4"/>